<comment type="caution">
    <text evidence="1">The sequence shown here is derived from an EMBL/GenBank/DDBJ whole genome shotgun (WGS) entry which is preliminary data.</text>
</comment>
<proteinExistence type="predicted"/>
<evidence type="ECO:0000313" key="2">
    <source>
        <dbReference type="Proteomes" id="UP000070186"/>
    </source>
</evidence>
<dbReference type="Proteomes" id="UP000070186">
    <property type="component" value="Unassembled WGS sequence"/>
</dbReference>
<gene>
    <name evidence="1" type="ORF">AT959_08590</name>
</gene>
<keyword evidence="2" id="KW-1185">Reference proteome</keyword>
<reference evidence="1 2" key="1">
    <citation type="submission" date="2015-12" db="EMBL/GenBank/DDBJ databases">
        <title>Nitrous oxide reduction kinetics distinguish bacteria harboring typical versus atypical NosZ.</title>
        <authorList>
            <person name="Yoon S."/>
            <person name="Nissen S."/>
            <person name="Park D."/>
            <person name="Sanford R.A."/>
            <person name="Loeffler F.E."/>
        </authorList>
    </citation>
    <scope>NUCLEOTIDE SEQUENCE [LARGE SCALE GENOMIC DNA]</scope>
    <source>
        <strain evidence="1 2">ATCC BAA-841</strain>
    </source>
</reference>
<sequence length="177" mass="19727">MHRLAPRESLGIANGFLFGFVTKNQAIRHVIDQFGLYKSGLAALSMTEQGDSPESIIVLMAIVHTLKTGAAAKGKSTAASNSRSPQRSFIKQIILDEFRSISRGQKTTRELWFAAGDTTAYDFEFNSKTFRGDTRIENNELCGSYCTEVGIEDFTPMNYEQFKNLVAKLRMEIRDGA</sequence>
<name>A0A133XIM6_9RHOO</name>
<accession>A0A133XIM6</accession>
<organism evidence="1 2">
    <name type="scientific">Dechloromonas denitrificans</name>
    <dbReference type="NCBI Taxonomy" id="281362"/>
    <lineage>
        <taxon>Bacteria</taxon>
        <taxon>Pseudomonadati</taxon>
        <taxon>Pseudomonadota</taxon>
        <taxon>Betaproteobacteria</taxon>
        <taxon>Rhodocyclales</taxon>
        <taxon>Azonexaceae</taxon>
        <taxon>Dechloromonas</taxon>
    </lineage>
</organism>
<protein>
    <submittedName>
        <fullName evidence="1">Uncharacterized protein</fullName>
    </submittedName>
</protein>
<dbReference type="EMBL" id="LODL01000019">
    <property type="protein sequence ID" value="KXB30778.1"/>
    <property type="molecule type" value="Genomic_DNA"/>
</dbReference>
<dbReference type="AlphaFoldDB" id="A0A133XIM6"/>
<evidence type="ECO:0000313" key="1">
    <source>
        <dbReference type="EMBL" id="KXB30778.1"/>
    </source>
</evidence>